<sequence length="77" mass="8246">MNGGCAPMPKRPELSGDVTKLQGQLPDAEWKGKRDARSIISIGERALASLLLSWGAPGSNPNKATRNSIEKRAVLFS</sequence>
<keyword evidence="2" id="KW-1185">Reference proteome</keyword>
<evidence type="ECO:0000313" key="2">
    <source>
        <dbReference type="Proteomes" id="UP001054945"/>
    </source>
</evidence>
<proteinExistence type="predicted"/>
<evidence type="ECO:0000313" key="1">
    <source>
        <dbReference type="EMBL" id="GIY61275.1"/>
    </source>
</evidence>
<dbReference type="EMBL" id="BPLR01013446">
    <property type="protein sequence ID" value="GIY61275.1"/>
    <property type="molecule type" value="Genomic_DNA"/>
</dbReference>
<reference evidence="1 2" key="1">
    <citation type="submission" date="2021-06" db="EMBL/GenBank/DDBJ databases">
        <title>Caerostris extrusa draft genome.</title>
        <authorList>
            <person name="Kono N."/>
            <person name="Arakawa K."/>
        </authorList>
    </citation>
    <scope>NUCLEOTIDE SEQUENCE [LARGE SCALE GENOMIC DNA]</scope>
</reference>
<dbReference type="Proteomes" id="UP001054945">
    <property type="component" value="Unassembled WGS sequence"/>
</dbReference>
<gene>
    <name evidence="1" type="ORF">CEXT_674131</name>
</gene>
<accession>A0AAV4UV31</accession>
<comment type="caution">
    <text evidence="1">The sequence shown here is derived from an EMBL/GenBank/DDBJ whole genome shotgun (WGS) entry which is preliminary data.</text>
</comment>
<protein>
    <submittedName>
        <fullName evidence="1">Uncharacterized protein</fullName>
    </submittedName>
</protein>
<organism evidence="1 2">
    <name type="scientific">Caerostris extrusa</name>
    <name type="common">Bark spider</name>
    <name type="synonym">Caerostris bankana</name>
    <dbReference type="NCBI Taxonomy" id="172846"/>
    <lineage>
        <taxon>Eukaryota</taxon>
        <taxon>Metazoa</taxon>
        <taxon>Ecdysozoa</taxon>
        <taxon>Arthropoda</taxon>
        <taxon>Chelicerata</taxon>
        <taxon>Arachnida</taxon>
        <taxon>Araneae</taxon>
        <taxon>Araneomorphae</taxon>
        <taxon>Entelegynae</taxon>
        <taxon>Araneoidea</taxon>
        <taxon>Araneidae</taxon>
        <taxon>Caerostris</taxon>
    </lineage>
</organism>
<name>A0AAV4UV31_CAEEX</name>
<dbReference type="AlphaFoldDB" id="A0AAV4UV31"/>